<dbReference type="EMBL" id="AP014685">
    <property type="protein sequence ID" value="BAR56877.1"/>
    <property type="molecule type" value="Genomic_DNA"/>
</dbReference>
<proteinExistence type="predicted"/>
<evidence type="ECO:0000313" key="1">
    <source>
        <dbReference type="EMBL" id="BAR56877.1"/>
    </source>
</evidence>
<protein>
    <submittedName>
        <fullName evidence="1">Uncharacterized protein</fullName>
    </submittedName>
</protein>
<dbReference type="Proteomes" id="UP000063308">
    <property type="component" value="Chromosome"/>
</dbReference>
<reference evidence="1 2" key="1">
    <citation type="submission" date="2014-11" db="EMBL/GenBank/DDBJ databases">
        <title>Symbiosis island explosion on the genome of extra-slow-growing strains of soybean bradyrhizobia with massive insertion sequences.</title>
        <authorList>
            <person name="Iida T."/>
            <person name="Minamisawa K."/>
        </authorList>
    </citation>
    <scope>NUCLEOTIDE SEQUENCE [LARGE SCALE GENOMIC DNA]</scope>
    <source>
        <strain evidence="1 2">NK6</strain>
    </source>
</reference>
<dbReference type="AlphaFoldDB" id="A0A0E4BNS3"/>
<name>A0A0E4BNS3_9BRAD</name>
<evidence type="ECO:0000313" key="2">
    <source>
        <dbReference type="Proteomes" id="UP000063308"/>
    </source>
</evidence>
<accession>A0A0E4BNS3</accession>
<gene>
    <name evidence="1" type="ORF">NK6_3701</name>
</gene>
<organism evidence="1 2">
    <name type="scientific">Bradyrhizobium diazoefficiens</name>
    <dbReference type="NCBI Taxonomy" id="1355477"/>
    <lineage>
        <taxon>Bacteria</taxon>
        <taxon>Pseudomonadati</taxon>
        <taxon>Pseudomonadota</taxon>
        <taxon>Alphaproteobacteria</taxon>
        <taxon>Hyphomicrobiales</taxon>
        <taxon>Nitrobacteraceae</taxon>
        <taxon>Bradyrhizobium</taxon>
    </lineage>
</organism>
<sequence length="33" mass="3962">MRRNLKKTRLVPVGPSPRHRLLVIPDKRRDAER</sequence>